<keyword evidence="4" id="KW-1185">Reference proteome</keyword>
<feature type="transmembrane region" description="Helical" evidence="1">
    <location>
        <begin position="171"/>
        <end position="194"/>
    </location>
</feature>
<feature type="transmembrane region" description="Helical" evidence="1">
    <location>
        <begin position="316"/>
        <end position="334"/>
    </location>
</feature>
<keyword evidence="1" id="KW-0472">Membrane</keyword>
<keyword evidence="1" id="KW-1133">Transmembrane helix</keyword>
<reference evidence="3 4" key="1">
    <citation type="submission" date="2012-08" db="EMBL/GenBank/DDBJ databases">
        <title>Whole genome shotgun sequence of Austwickia chelonae NBRC 105200.</title>
        <authorList>
            <person name="Yoshida I."/>
            <person name="Hosoyama A."/>
            <person name="Tsuchikane K."/>
            <person name="Katsumata H."/>
            <person name="Ando Y."/>
            <person name="Ohji S."/>
            <person name="Hamada M."/>
            <person name="Tamura T."/>
            <person name="Yamazoe A."/>
            <person name="Yamazaki S."/>
            <person name="Fujita N."/>
        </authorList>
    </citation>
    <scope>NUCLEOTIDE SEQUENCE [LARGE SCALE GENOMIC DNA]</scope>
    <source>
        <strain evidence="3 4">NBRC 105200</strain>
    </source>
</reference>
<evidence type="ECO:0000313" key="4">
    <source>
        <dbReference type="Proteomes" id="UP000008495"/>
    </source>
</evidence>
<evidence type="ECO:0000259" key="2">
    <source>
        <dbReference type="Pfam" id="PF04235"/>
    </source>
</evidence>
<feature type="transmembrane region" description="Helical" evidence="1">
    <location>
        <begin position="125"/>
        <end position="142"/>
    </location>
</feature>
<accession>K6VAF0</accession>
<feature type="transmembrane region" description="Helical" evidence="1">
    <location>
        <begin position="214"/>
        <end position="233"/>
    </location>
</feature>
<protein>
    <recommendedName>
        <fullName evidence="2">DUF418 domain-containing protein</fullName>
    </recommendedName>
</protein>
<dbReference type="EMBL" id="BAGZ01000021">
    <property type="protein sequence ID" value="GAB79213.1"/>
    <property type="molecule type" value="Genomic_DNA"/>
</dbReference>
<dbReference type="PANTHER" id="PTHR30590">
    <property type="entry name" value="INNER MEMBRANE PROTEIN"/>
    <property type="match status" value="1"/>
</dbReference>
<feature type="domain" description="DUF418" evidence="2">
    <location>
        <begin position="210"/>
        <end position="357"/>
    </location>
</feature>
<feature type="transmembrane region" description="Helical" evidence="1">
    <location>
        <begin position="148"/>
        <end position="164"/>
    </location>
</feature>
<dbReference type="eggNOG" id="COG2311">
    <property type="taxonomic scope" value="Bacteria"/>
</dbReference>
<feature type="transmembrane region" description="Helical" evidence="1">
    <location>
        <begin position="95"/>
        <end position="113"/>
    </location>
</feature>
<dbReference type="Pfam" id="PF04235">
    <property type="entry name" value="DUF418"/>
    <property type="match status" value="1"/>
</dbReference>
<dbReference type="AlphaFoldDB" id="K6VAF0"/>
<evidence type="ECO:0000313" key="3">
    <source>
        <dbReference type="EMBL" id="GAB79213.1"/>
    </source>
</evidence>
<dbReference type="Proteomes" id="UP000008495">
    <property type="component" value="Unassembled WGS sequence"/>
</dbReference>
<feature type="transmembrane region" description="Helical" evidence="1">
    <location>
        <begin position="51"/>
        <end position="70"/>
    </location>
</feature>
<organism evidence="3 4">
    <name type="scientific">Austwickia chelonae NBRC 105200</name>
    <dbReference type="NCBI Taxonomy" id="1184607"/>
    <lineage>
        <taxon>Bacteria</taxon>
        <taxon>Bacillati</taxon>
        <taxon>Actinomycetota</taxon>
        <taxon>Actinomycetes</taxon>
        <taxon>Micrococcales</taxon>
        <taxon>Dermatophilaceae</taxon>
        <taxon>Austwickia</taxon>
    </lineage>
</organism>
<comment type="caution">
    <text evidence="3">The sequence shown here is derived from an EMBL/GenBank/DDBJ whole genome shotgun (WGS) entry which is preliminary data.</text>
</comment>
<proteinExistence type="predicted"/>
<dbReference type="InterPro" id="IPR007349">
    <property type="entry name" value="DUF418"/>
</dbReference>
<gene>
    <name evidence="3" type="ORF">AUCHE_21_00390</name>
</gene>
<name>K6VAF0_9MICO</name>
<sequence>MRMSGREVTGPVSGDDVVGERVVTPAEMAGAGGPVRSEDGGRGARMAWMDVLRGVALCGIIFVNARVLMWRGAEEIGNLPVPLRDFLALWVQERFFPLFCWLFGLGFGLMWLSARARTARPRRALVQRIGVLGVLGCAHQFLQPGEALLFYAVTALVVLLPSTWCPRWLVLVAAAVLAPAGVFFGGAAAIPGLFLLGFAMSLYGVPQVLERRPWIGGLVFFVTFPFAVTMARWQLLDPVNAGFSTASHVAGGLMAVCYASAVIAAMGLPVVRRVLSVVFAPLGRMALTNYLTASVSIFAFAALLEPLGLAGRGSDVWYAAMWACAATLVVQWAWSTAWLSWRSQGPLEELWRRLTWAGVARR</sequence>
<feature type="transmembrane region" description="Helical" evidence="1">
    <location>
        <begin position="287"/>
        <end position="304"/>
    </location>
</feature>
<dbReference type="PANTHER" id="PTHR30590:SF2">
    <property type="entry name" value="INNER MEMBRANE PROTEIN"/>
    <property type="match status" value="1"/>
</dbReference>
<feature type="transmembrane region" description="Helical" evidence="1">
    <location>
        <begin position="245"/>
        <end position="267"/>
    </location>
</feature>
<keyword evidence="1" id="KW-0812">Transmembrane</keyword>
<dbReference type="InterPro" id="IPR052529">
    <property type="entry name" value="Bact_Transport_Assoc"/>
</dbReference>
<evidence type="ECO:0000256" key="1">
    <source>
        <dbReference type="SAM" id="Phobius"/>
    </source>
</evidence>
<dbReference type="STRING" id="100225.SAMN05421595_2521"/>